<dbReference type="RefSeq" id="WP_345455063.1">
    <property type="nucleotide sequence ID" value="NZ_BAABRV010000005.1"/>
</dbReference>
<evidence type="ECO:0000256" key="1">
    <source>
        <dbReference type="SAM" id="MobiDB-lite"/>
    </source>
</evidence>
<feature type="region of interest" description="Disordered" evidence="1">
    <location>
        <begin position="155"/>
        <end position="174"/>
    </location>
</feature>
<feature type="domain" description="Integrase catalytic" evidence="2">
    <location>
        <begin position="289"/>
        <end position="488"/>
    </location>
</feature>
<protein>
    <submittedName>
        <fullName evidence="3">Transposon Tn7 transposition protein TnsB</fullName>
    </submittedName>
</protein>
<feature type="region of interest" description="Disordered" evidence="1">
    <location>
        <begin position="675"/>
        <end position="702"/>
    </location>
</feature>
<accession>A0ABP9XHQ4</accession>
<evidence type="ECO:0000259" key="2">
    <source>
        <dbReference type="PROSITE" id="PS50994"/>
    </source>
</evidence>
<dbReference type="Gene3D" id="3.30.420.10">
    <property type="entry name" value="Ribonuclease H-like superfamily/Ribonuclease H"/>
    <property type="match status" value="1"/>
</dbReference>
<dbReference type="SUPFAM" id="SSF53098">
    <property type="entry name" value="Ribonuclease H-like"/>
    <property type="match status" value="1"/>
</dbReference>
<dbReference type="InterPro" id="IPR036397">
    <property type="entry name" value="RNaseH_sf"/>
</dbReference>
<dbReference type="PROSITE" id="PS50994">
    <property type="entry name" value="INTEGRASE"/>
    <property type="match status" value="1"/>
</dbReference>
<comment type="caution">
    <text evidence="3">The sequence shown here is derived from an EMBL/GenBank/DDBJ whole genome shotgun (WGS) entry which is preliminary data.</text>
</comment>
<keyword evidence="4" id="KW-1185">Reference proteome</keyword>
<dbReference type="InterPro" id="IPR012337">
    <property type="entry name" value="RNaseH-like_sf"/>
</dbReference>
<dbReference type="Proteomes" id="UP001404956">
    <property type="component" value="Unassembled WGS sequence"/>
</dbReference>
<reference evidence="3 4" key="1">
    <citation type="submission" date="2024-02" db="EMBL/GenBank/DDBJ databases">
        <title>Deinococcus aluminii NBRC 112889.</title>
        <authorList>
            <person name="Ichikawa N."/>
            <person name="Katano-Makiyama Y."/>
            <person name="Hidaka K."/>
        </authorList>
    </citation>
    <scope>NUCLEOTIDE SEQUENCE [LARGE SCALE GENOMIC DNA]</scope>
    <source>
        <strain evidence="3 4">NBRC 112889</strain>
    </source>
</reference>
<proteinExistence type="predicted"/>
<dbReference type="InterPro" id="IPR001584">
    <property type="entry name" value="Integrase_cat-core"/>
</dbReference>
<evidence type="ECO:0000313" key="3">
    <source>
        <dbReference type="EMBL" id="GAA5534070.1"/>
    </source>
</evidence>
<gene>
    <name evidence="3" type="primary">tnsB</name>
    <name evidence="3" type="ORF">Dalu01_02478</name>
</gene>
<sequence length="722" mass="81949">MYLTENVLMETMDGDGAIHTERVLYINRSTDALVSIDLLKDKALPVWSKLSEVQAELDGGNKRLLQQDPWLATPRGDEQLSEAERSGRDRAWAAIESIVQAKPEMYERKARGLLITRALQEGRGTKPTIYTYLYRYWRGGQTVYALIPHFENSGSLGKKRTDSAASGPKRGRRSTVETLTGVVPGVNVDERTRGLLVKIGEEFYENKQGVTKKMAYEAGLAKYFHQGYEPLPDGTRVPVLPPPEKLPTFVQFNYWYSKAKNPDKALLKREGKRAYNLKHRGMRGESTSMAHGPGSLYQIDSTVGDVYLVSSRDPRLIIGRPVIYVVVDTFSRLVVGFTVGLEGPSWMGAVLAFEHVATDKVEYCRSLGIPITPDLWPAQHFPEAVIADRGELEGGNADALVTGFDVRVANTPPYRADWKAIVERRFRLVNDRIIHWLPGAVRRTVRGERDYRLDAALTLVQLRKVLTFCFLEHNQTAIIPNYPRDEDMKRSRVRANPLELWHWGLEHRTGRLRYFPPRTVRQGLLPRARATMTPRGLRYGQQYYTCEYIEARDWRSKARQNGTWRERIAFDPWSSGQIWLELKGHKDLIACQEIPGTSAGGGVPWFELELEYALDELYRRRDQGSRQQARVRFDVQIQQVMDEAKENVASTPSTESNAQRVRGIMGNRQVEKLIEREDRGPDMSKPATKVPAGGPERPATIPLFAPSVSAALNALEDEDWED</sequence>
<evidence type="ECO:0000313" key="4">
    <source>
        <dbReference type="Proteomes" id="UP001404956"/>
    </source>
</evidence>
<dbReference type="EMBL" id="BAABRV010000005">
    <property type="protein sequence ID" value="GAA5534070.1"/>
    <property type="molecule type" value="Genomic_DNA"/>
</dbReference>
<organism evidence="3 4">
    <name type="scientific">Deinococcus aluminii</name>
    <dbReference type="NCBI Taxonomy" id="1656885"/>
    <lineage>
        <taxon>Bacteria</taxon>
        <taxon>Thermotogati</taxon>
        <taxon>Deinococcota</taxon>
        <taxon>Deinococci</taxon>
        <taxon>Deinococcales</taxon>
        <taxon>Deinococcaceae</taxon>
        <taxon>Deinococcus</taxon>
    </lineage>
</organism>
<name>A0ABP9XHQ4_9DEIO</name>